<gene>
    <name evidence="2" type="ORF">SORBI_3009G020800</name>
</gene>
<accession>A0A1Z5R0G0</accession>
<feature type="region of interest" description="Disordered" evidence="1">
    <location>
        <begin position="143"/>
        <end position="184"/>
    </location>
</feature>
<feature type="compositionally biased region" description="Basic residues" evidence="1">
    <location>
        <begin position="85"/>
        <end position="98"/>
    </location>
</feature>
<dbReference type="EMBL" id="CM000768">
    <property type="protein sequence ID" value="OQU77268.1"/>
    <property type="molecule type" value="Genomic_DNA"/>
</dbReference>
<proteinExistence type="predicted"/>
<dbReference type="OMA" id="GWPRHCR"/>
<reference evidence="2 3" key="1">
    <citation type="journal article" date="2009" name="Nature">
        <title>The Sorghum bicolor genome and the diversification of grasses.</title>
        <authorList>
            <person name="Paterson A.H."/>
            <person name="Bowers J.E."/>
            <person name="Bruggmann R."/>
            <person name="Dubchak I."/>
            <person name="Grimwood J."/>
            <person name="Gundlach H."/>
            <person name="Haberer G."/>
            <person name="Hellsten U."/>
            <person name="Mitros T."/>
            <person name="Poliakov A."/>
            <person name="Schmutz J."/>
            <person name="Spannagl M."/>
            <person name="Tang H."/>
            <person name="Wang X."/>
            <person name="Wicker T."/>
            <person name="Bharti A.K."/>
            <person name="Chapman J."/>
            <person name="Feltus F.A."/>
            <person name="Gowik U."/>
            <person name="Grigoriev I.V."/>
            <person name="Lyons E."/>
            <person name="Maher C.A."/>
            <person name="Martis M."/>
            <person name="Narechania A."/>
            <person name="Otillar R.P."/>
            <person name="Penning B.W."/>
            <person name="Salamov A.A."/>
            <person name="Wang Y."/>
            <person name="Zhang L."/>
            <person name="Carpita N.C."/>
            <person name="Freeling M."/>
            <person name="Gingle A.R."/>
            <person name="Hash C.T."/>
            <person name="Keller B."/>
            <person name="Klein P."/>
            <person name="Kresovich S."/>
            <person name="McCann M.C."/>
            <person name="Ming R."/>
            <person name="Peterson D.G."/>
            <person name="Mehboob-ur-Rahman"/>
            <person name="Ware D."/>
            <person name="Westhoff P."/>
            <person name="Mayer K.F."/>
            <person name="Messing J."/>
            <person name="Rokhsar D.S."/>
        </authorList>
    </citation>
    <scope>NUCLEOTIDE SEQUENCE [LARGE SCALE GENOMIC DNA]</scope>
    <source>
        <strain evidence="3">cv. BTx623</strain>
    </source>
</reference>
<evidence type="ECO:0000313" key="3">
    <source>
        <dbReference type="Proteomes" id="UP000000768"/>
    </source>
</evidence>
<evidence type="ECO:0000256" key="1">
    <source>
        <dbReference type="SAM" id="MobiDB-lite"/>
    </source>
</evidence>
<dbReference type="Proteomes" id="UP000000768">
    <property type="component" value="Chromosome 9"/>
</dbReference>
<organism evidence="2 3">
    <name type="scientific">Sorghum bicolor</name>
    <name type="common">Sorghum</name>
    <name type="synonym">Sorghum vulgare</name>
    <dbReference type="NCBI Taxonomy" id="4558"/>
    <lineage>
        <taxon>Eukaryota</taxon>
        <taxon>Viridiplantae</taxon>
        <taxon>Streptophyta</taxon>
        <taxon>Embryophyta</taxon>
        <taxon>Tracheophyta</taxon>
        <taxon>Spermatophyta</taxon>
        <taxon>Magnoliopsida</taxon>
        <taxon>Liliopsida</taxon>
        <taxon>Poales</taxon>
        <taxon>Poaceae</taxon>
        <taxon>PACMAD clade</taxon>
        <taxon>Panicoideae</taxon>
        <taxon>Andropogonodae</taxon>
        <taxon>Andropogoneae</taxon>
        <taxon>Sorghinae</taxon>
        <taxon>Sorghum</taxon>
    </lineage>
</organism>
<sequence>MARAMASTPAHLLPPLLRHLAGGHGGGSGRVGHRVEHDVADAPPRRRRRRDHHPRLQQLGALARRRRCPRRSCRRPEEEAVGVAARRRRRRGGRRRGAERRGPGHLVAGRHEAHSPDDAGEGLAVVALARLLLLQDAPPRAHAADAVPTGAGAGAGADAGDDVARQRRPGQEQRPDVLPRRPPLHHLELLGPRRLRLGCARLAAGSRGGSVGVGVPTLCRRRGIRLRVPLRPSQRRRLLLVLEEPLHELQPWRQVERQQVALVEQLVRRGRERRLPVPGVGTGSPGALELEAWRGWRRHRWGQVHVDVVVLDHHCGGWPRHCRNANASFGAPSFGTGRL</sequence>
<dbReference type="InParanoid" id="A0A1Z5R0G0"/>
<feature type="region of interest" description="Disordered" evidence="1">
    <location>
        <begin position="16"/>
        <end position="118"/>
    </location>
</feature>
<name>A0A1Z5R0G0_SORBI</name>
<feature type="compositionally biased region" description="Basic and acidic residues" evidence="1">
    <location>
        <begin position="162"/>
        <end position="179"/>
    </location>
</feature>
<feature type="compositionally biased region" description="Basic residues" evidence="1">
    <location>
        <begin position="45"/>
        <end position="55"/>
    </location>
</feature>
<dbReference type="AlphaFoldDB" id="A0A1Z5R0G0"/>
<evidence type="ECO:0000313" key="2">
    <source>
        <dbReference type="EMBL" id="OQU77268.1"/>
    </source>
</evidence>
<reference evidence="3" key="2">
    <citation type="journal article" date="2018" name="Plant J.">
        <title>The Sorghum bicolor reference genome: improved assembly, gene annotations, a transcriptome atlas, and signatures of genome organization.</title>
        <authorList>
            <person name="McCormick R.F."/>
            <person name="Truong S.K."/>
            <person name="Sreedasyam A."/>
            <person name="Jenkins J."/>
            <person name="Shu S."/>
            <person name="Sims D."/>
            <person name="Kennedy M."/>
            <person name="Amirebrahimi M."/>
            <person name="Weers B.D."/>
            <person name="McKinley B."/>
            <person name="Mattison A."/>
            <person name="Morishige D.T."/>
            <person name="Grimwood J."/>
            <person name="Schmutz J."/>
            <person name="Mullet J.E."/>
        </authorList>
    </citation>
    <scope>NUCLEOTIDE SEQUENCE [LARGE SCALE GENOMIC DNA]</scope>
    <source>
        <strain evidence="3">cv. BTx623</strain>
    </source>
</reference>
<dbReference type="Gramene" id="OQU77268">
    <property type="protein sequence ID" value="OQU77268"/>
    <property type="gene ID" value="SORBI_3009G020800"/>
</dbReference>
<keyword evidence="3" id="KW-1185">Reference proteome</keyword>
<feature type="compositionally biased region" description="Basic and acidic residues" evidence="1">
    <location>
        <begin position="33"/>
        <end position="44"/>
    </location>
</feature>
<feature type="compositionally biased region" description="Basic residues" evidence="1">
    <location>
        <begin position="63"/>
        <end position="73"/>
    </location>
</feature>
<protein>
    <submittedName>
        <fullName evidence="2">Uncharacterized protein</fullName>
    </submittedName>
</protein>